<evidence type="ECO:0000313" key="2">
    <source>
        <dbReference type="EMBL" id="KAF5825354.1"/>
    </source>
</evidence>
<evidence type="ECO:0000313" key="3">
    <source>
        <dbReference type="Proteomes" id="UP000815325"/>
    </source>
</evidence>
<gene>
    <name evidence="2" type="ORF">DUNSADRAFT_11273</name>
</gene>
<dbReference type="Gene3D" id="3.30.40.10">
    <property type="entry name" value="Zinc/RING finger domain, C3HC4 (zinc finger)"/>
    <property type="match status" value="1"/>
</dbReference>
<evidence type="ECO:0008006" key="4">
    <source>
        <dbReference type="Google" id="ProtNLM"/>
    </source>
</evidence>
<feature type="region of interest" description="Disordered" evidence="1">
    <location>
        <begin position="115"/>
        <end position="146"/>
    </location>
</feature>
<organism evidence="2 3">
    <name type="scientific">Dunaliella salina</name>
    <name type="common">Green alga</name>
    <name type="synonym">Protococcus salinus</name>
    <dbReference type="NCBI Taxonomy" id="3046"/>
    <lineage>
        <taxon>Eukaryota</taxon>
        <taxon>Viridiplantae</taxon>
        <taxon>Chlorophyta</taxon>
        <taxon>core chlorophytes</taxon>
        <taxon>Chlorophyceae</taxon>
        <taxon>CS clade</taxon>
        <taxon>Chlamydomonadales</taxon>
        <taxon>Dunaliellaceae</taxon>
        <taxon>Dunaliella</taxon>
    </lineage>
</organism>
<comment type="caution">
    <text evidence="2">The sequence shown here is derived from an EMBL/GenBank/DDBJ whole genome shotgun (WGS) entry which is preliminary data.</text>
</comment>
<evidence type="ECO:0000256" key="1">
    <source>
        <dbReference type="SAM" id="MobiDB-lite"/>
    </source>
</evidence>
<dbReference type="InterPro" id="IPR013083">
    <property type="entry name" value="Znf_RING/FYVE/PHD"/>
</dbReference>
<name>A0ABZ3K856_DUNSA</name>
<dbReference type="EMBL" id="MU073585">
    <property type="protein sequence ID" value="KAF5825354.1"/>
    <property type="molecule type" value="Genomic_DNA"/>
</dbReference>
<proteinExistence type="predicted"/>
<dbReference type="Proteomes" id="UP000815325">
    <property type="component" value="Unassembled WGS sequence"/>
</dbReference>
<reference evidence="2" key="1">
    <citation type="submission" date="2017-08" db="EMBL/GenBank/DDBJ databases">
        <authorList>
            <person name="Polle J.E."/>
            <person name="Barry K."/>
            <person name="Cushman J."/>
            <person name="Schmutz J."/>
            <person name="Tran D."/>
            <person name="Hathwaick L.T."/>
            <person name="Yim W.C."/>
            <person name="Jenkins J."/>
            <person name="Mckie-Krisberg Z.M."/>
            <person name="Prochnik S."/>
            <person name="Lindquist E."/>
            <person name="Dockter R.B."/>
            <person name="Adam C."/>
            <person name="Molina H."/>
            <person name="Bunkerborg J."/>
            <person name="Jin E."/>
            <person name="Buchheim M."/>
            <person name="Magnuson J."/>
        </authorList>
    </citation>
    <scope>NUCLEOTIDE SEQUENCE</scope>
    <source>
        <strain evidence="2">CCAP 19/18</strain>
    </source>
</reference>
<sequence>MSKGVLPPLLLRLQKSTNEIESCTICYSRSLTHGFQHGNTVHFCACESCANMELKASVQRQQQKLQQQGAEQIPSEPLGLQSKQPVGQVVKPLCPQCKQPVDQLVKIIKDFIENGEGGSADPSSTQVPETRASPGQGVQVRTTMPL</sequence>
<keyword evidence="3" id="KW-1185">Reference proteome</keyword>
<protein>
    <recommendedName>
        <fullName evidence="4">Encoded protein</fullName>
    </recommendedName>
</protein>
<accession>A0ABZ3K856</accession>